<comment type="caution">
    <text evidence="1">The sequence shown here is derived from an EMBL/GenBank/DDBJ whole genome shotgun (WGS) entry which is preliminary data.</text>
</comment>
<reference evidence="1 2" key="1">
    <citation type="journal article" date="2016" name="Sci. Rep.">
        <title>Whole genome sequencing identifies a novel species of the genus Capnocytophaga isolated from dog and cat bite wounds in humans.</title>
        <authorList>
            <person name="Zangenah S."/>
            <person name="Abbasi N."/>
            <person name="Andersson A.F."/>
            <person name="Bergman P."/>
        </authorList>
    </citation>
    <scope>NUCLEOTIDE SEQUENCE [LARGE SCALE GENOMIC DNA]</scope>
    <source>
        <strain evidence="1 2">W5</strain>
    </source>
</reference>
<gene>
    <name evidence="1" type="ORF">ACI76L_10555</name>
</gene>
<protein>
    <submittedName>
        <fullName evidence="1">Uncharacterized protein</fullName>
    </submittedName>
</protein>
<keyword evidence="2" id="KW-1185">Reference proteome</keyword>
<proteinExistence type="predicted"/>
<dbReference type="EMBL" id="JBJGWJ010000008">
    <property type="protein sequence ID" value="MFK8294224.1"/>
    <property type="molecule type" value="Genomic_DNA"/>
</dbReference>
<sequence length="48" mass="5435">MGVVRLSEVEALCVNGFDFAQPDILTDCMSVTMLEEYLINLIRNENNN</sequence>
<dbReference type="RefSeq" id="WP_203970204.1">
    <property type="nucleotide sequence ID" value="NZ_BOPK01000011.1"/>
</dbReference>
<evidence type="ECO:0000313" key="1">
    <source>
        <dbReference type="EMBL" id="MFK8294224.1"/>
    </source>
</evidence>
<organism evidence="1 2">
    <name type="scientific">Capnocytophaga stomatis</name>
    <dbReference type="NCBI Taxonomy" id="1848904"/>
    <lineage>
        <taxon>Bacteria</taxon>
        <taxon>Pseudomonadati</taxon>
        <taxon>Bacteroidota</taxon>
        <taxon>Flavobacteriia</taxon>
        <taxon>Flavobacteriales</taxon>
        <taxon>Flavobacteriaceae</taxon>
        <taxon>Capnocytophaga</taxon>
    </lineage>
</organism>
<evidence type="ECO:0000313" key="2">
    <source>
        <dbReference type="Proteomes" id="UP001622370"/>
    </source>
</evidence>
<accession>A0ABW8QEH6</accession>
<name>A0ABW8QEH6_9FLAO</name>
<dbReference type="Proteomes" id="UP001622370">
    <property type="component" value="Unassembled WGS sequence"/>
</dbReference>